<organism evidence="2 3">
    <name type="scientific">Paenibacillus gallinarum</name>
    <dbReference type="NCBI Taxonomy" id="2762232"/>
    <lineage>
        <taxon>Bacteria</taxon>
        <taxon>Bacillati</taxon>
        <taxon>Bacillota</taxon>
        <taxon>Bacilli</taxon>
        <taxon>Bacillales</taxon>
        <taxon>Paenibacillaceae</taxon>
        <taxon>Paenibacillus</taxon>
    </lineage>
</organism>
<proteinExistence type="predicted"/>
<dbReference type="InterPro" id="IPR050194">
    <property type="entry name" value="Glycosyltransferase_grp1"/>
</dbReference>
<sequence length="348" mass="39911">MRYILPVYTLCHGGAQRMIAELANRLVDTGHEVLIVMPSQGIVEYEIKARILQVKETILQSRHIPKGDVILSNFYTTAYPAQQASEEGKGLHVRLSLCYEPTFLRDNQYSFPSYHLTPHLLVLSRWQQDMIFLNHGIKGRIVPVGVSTFFHNMRFRDQLNGPLSITSIYRKEEGDFSWHREQKYLLAQLDLVKAAHPEVTLNLITPPGEYADSEDIQFLQSTGKYNIFTPENDEELRYHYNQTDIYVSSGSYDTGSLPGLEAMRCGAALVACYSGGNTEYAVHERNCLMSYRYENRLAKDVIRLIEDHPLRLKLAKNGERDSSVFTWEKSYSELERIVNDIVSRAHAN</sequence>
<dbReference type="CDD" id="cd03801">
    <property type="entry name" value="GT4_PimA-like"/>
    <property type="match status" value="1"/>
</dbReference>
<dbReference type="SUPFAM" id="SSF53756">
    <property type="entry name" value="UDP-Glycosyltransferase/glycogen phosphorylase"/>
    <property type="match status" value="1"/>
</dbReference>
<dbReference type="PANTHER" id="PTHR45947">
    <property type="entry name" value="SULFOQUINOVOSYL TRANSFERASE SQD2"/>
    <property type="match status" value="1"/>
</dbReference>
<dbReference type="Proteomes" id="UP000608071">
    <property type="component" value="Unassembled WGS sequence"/>
</dbReference>
<dbReference type="Pfam" id="PF00534">
    <property type="entry name" value="Glycos_transf_1"/>
    <property type="match status" value="1"/>
</dbReference>
<comment type="caution">
    <text evidence="2">The sequence shown here is derived from an EMBL/GenBank/DDBJ whole genome shotgun (WGS) entry which is preliminary data.</text>
</comment>
<reference evidence="2 3" key="1">
    <citation type="submission" date="2020-08" db="EMBL/GenBank/DDBJ databases">
        <title>A Genomic Blueprint of the Chicken Gut Microbiome.</title>
        <authorList>
            <person name="Gilroy R."/>
            <person name="Ravi A."/>
            <person name="Getino M."/>
            <person name="Pursley I."/>
            <person name="Horton D.L."/>
            <person name="Alikhan N.-F."/>
            <person name="Baker D."/>
            <person name="Gharbi K."/>
            <person name="Hall N."/>
            <person name="Watson M."/>
            <person name="Adriaenssens E.M."/>
            <person name="Foster-Nyarko E."/>
            <person name="Jarju S."/>
            <person name="Secka A."/>
            <person name="Antonio M."/>
            <person name="Oren A."/>
            <person name="Chaudhuri R."/>
            <person name="La Ragione R.M."/>
            <person name="Hildebrand F."/>
            <person name="Pallen M.J."/>
        </authorList>
    </citation>
    <scope>NUCLEOTIDE SEQUENCE [LARGE SCALE GENOMIC DNA]</scope>
    <source>
        <strain evidence="2 3">Sa2BVA9</strain>
    </source>
</reference>
<name>A0ABR8T1V5_9BACL</name>
<protein>
    <submittedName>
        <fullName evidence="2">Glycosyltransferase family 4 protein</fullName>
    </submittedName>
</protein>
<evidence type="ECO:0000313" key="2">
    <source>
        <dbReference type="EMBL" id="MBD7969744.1"/>
    </source>
</evidence>
<dbReference type="InterPro" id="IPR001296">
    <property type="entry name" value="Glyco_trans_1"/>
</dbReference>
<feature type="domain" description="Glycosyl transferase family 1" evidence="1">
    <location>
        <begin position="176"/>
        <end position="320"/>
    </location>
</feature>
<dbReference type="Gene3D" id="3.40.50.2000">
    <property type="entry name" value="Glycogen Phosphorylase B"/>
    <property type="match status" value="1"/>
</dbReference>
<evidence type="ECO:0000259" key="1">
    <source>
        <dbReference type="Pfam" id="PF00534"/>
    </source>
</evidence>
<evidence type="ECO:0000313" key="3">
    <source>
        <dbReference type="Proteomes" id="UP000608071"/>
    </source>
</evidence>
<dbReference type="RefSeq" id="WP_191802122.1">
    <property type="nucleotide sequence ID" value="NZ_JACSQL010000008.1"/>
</dbReference>
<accession>A0ABR8T1V5</accession>
<gene>
    <name evidence="2" type="ORF">H9647_16905</name>
</gene>
<dbReference type="PANTHER" id="PTHR45947:SF3">
    <property type="entry name" value="SULFOQUINOVOSYL TRANSFERASE SQD2"/>
    <property type="match status" value="1"/>
</dbReference>
<keyword evidence="3" id="KW-1185">Reference proteome</keyword>
<dbReference type="EMBL" id="JACSQL010000008">
    <property type="protein sequence ID" value="MBD7969744.1"/>
    <property type="molecule type" value="Genomic_DNA"/>
</dbReference>